<evidence type="ECO:0000256" key="6">
    <source>
        <dbReference type="SAM" id="MobiDB-lite"/>
    </source>
</evidence>
<keyword evidence="3" id="KW-0238">DNA-binding</keyword>
<organism evidence="7 8">
    <name type="scientific">Arabidopsis thaliana</name>
    <name type="common">Mouse-ear cress</name>
    <dbReference type="NCBI Taxonomy" id="3702"/>
    <lineage>
        <taxon>Eukaryota</taxon>
        <taxon>Viridiplantae</taxon>
        <taxon>Streptophyta</taxon>
        <taxon>Embryophyta</taxon>
        <taxon>Tracheophyta</taxon>
        <taxon>Spermatophyta</taxon>
        <taxon>Magnoliopsida</taxon>
        <taxon>eudicotyledons</taxon>
        <taxon>Gunneridae</taxon>
        <taxon>Pentapetalae</taxon>
        <taxon>rosids</taxon>
        <taxon>malvids</taxon>
        <taxon>Brassicales</taxon>
        <taxon>Brassicaceae</taxon>
        <taxon>Camelineae</taxon>
        <taxon>Arabidopsis</taxon>
    </lineage>
</organism>
<gene>
    <name evidence="7" type="ordered locus">AXX17_At2g28480</name>
</gene>
<evidence type="ECO:0000256" key="1">
    <source>
        <dbReference type="ARBA" id="ARBA00004123"/>
    </source>
</evidence>
<evidence type="ECO:0000313" key="8">
    <source>
        <dbReference type="Proteomes" id="UP000078284"/>
    </source>
</evidence>
<dbReference type="InterPro" id="IPR005508">
    <property type="entry name" value="At2g31720-like"/>
</dbReference>
<evidence type="ECO:0000256" key="2">
    <source>
        <dbReference type="ARBA" id="ARBA00023015"/>
    </source>
</evidence>
<dbReference type="EMBL" id="LUHQ01000002">
    <property type="protein sequence ID" value="OAP07262.1"/>
    <property type="molecule type" value="Genomic_DNA"/>
</dbReference>
<dbReference type="GO" id="GO:0005634">
    <property type="term" value="C:nucleus"/>
    <property type="evidence" value="ECO:0007669"/>
    <property type="project" value="UniProtKB-SubCell"/>
</dbReference>
<feature type="region of interest" description="Disordered" evidence="6">
    <location>
        <begin position="114"/>
        <end position="134"/>
    </location>
</feature>
<reference evidence="8" key="1">
    <citation type="journal article" date="2016" name="Proc. Natl. Acad. Sci. U.S.A.">
        <title>Chromosome-level assembly of Arabidopsis thaliana Ler reveals the extent of translocation and inversion polymorphisms.</title>
        <authorList>
            <person name="Zapata L."/>
            <person name="Ding J."/>
            <person name="Willing E.M."/>
            <person name="Hartwig B."/>
            <person name="Bezdan D."/>
            <person name="Jiao W.B."/>
            <person name="Patel V."/>
            <person name="Velikkakam James G."/>
            <person name="Koornneef M."/>
            <person name="Ossowski S."/>
            <person name="Schneeberger K."/>
        </authorList>
    </citation>
    <scope>NUCLEOTIDE SEQUENCE [LARGE SCALE GENOMIC DNA]</scope>
    <source>
        <strain evidence="8">cv. Landsberg erecta</strain>
    </source>
</reference>
<evidence type="ECO:0000256" key="5">
    <source>
        <dbReference type="ARBA" id="ARBA00023242"/>
    </source>
</evidence>
<dbReference type="AlphaFoldDB" id="A0A178VQT9"/>
<protein>
    <recommendedName>
        <fullName evidence="9">TF-B3 domain-containing protein</fullName>
    </recommendedName>
</protein>
<evidence type="ECO:0008006" key="9">
    <source>
        <dbReference type="Google" id="ProtNLM"/>
    </source>
</evidence>
<keyword evidence="5" id="KW-0539">Nucleus</keyword>
<name>A0A178VQT9_ARATH</name>
<feature type="compositionally biased region" description="Low complexity" evidence="6">
    <location>
        <begin position="305"/>
        <end position="314"/>
    </location>
</feature>
<dbReference type="Gene3D" id="2.40.330.10">
    <property type="entry name" value="DNA-binding pseudobarrel domain"/>
    <property type="match status" value="1"/>
</dbReference>
<dbReference type="InterPro" id="IPR015300">
    <property type="entry name" value="DNA-bd_pseudobarrel_sf"/>
</dbReference>
<dbReference type="GO" id="GO:0003677">
    <property type="term" value="F:DNA binding"/>
    <property type="evidence" value="ECO:0007669"/>
    <property type="project" value="UniProtKB-KW"/>
</dbReference>
<dbReference type="PANTHER" id="PTHR31541:SF56">
    <property type="entry name" value="DOMAIN PROTEIN, PUTATIVE (DUF313)-RELATED"/>
    <property type="match status" value="1"/>
</dbReference>
<dbReference type="Proteomes" id="UP000078284">
    <property type="component" value="Chromosome 2"/>
</dbReference>
<sequence length="323" mass="37235">MMKSDDRSFSKQRCLTRLREILQKPQTFGRFEVEQISRRQWDVHKEYGTNEDKSFKQLYPPVMSLEYETKKDKSKKKEPRVNSGRVNMQELMYEVVAELPLDSLLERRSITSVLENPNPDSESSMSSCVSQSKKKRCSVKVEERRPKKGKVVSPLEVQPIQTTPPDWLLNVMRNENGYNPKLISTRELFKSDLDKGKARLQVPFNQVKTPDFLTEDETRIIHENAMKIRDDGVPVNLVDPRMNKHALELRKWNMRGNWNYVFVKGWNDVLDANKSNSFKENDVFPLWSFRSGTGKLCFAFTPKNSSNGSTSRESGSGGDGAST</sequence>
<feature type="compositionally biased region" description="Low complexity" evidence="6">
    <location>
        <begin position="121"/>
        <end position="131"/>
    </location>
</feature>
<keyword evidence="4" id="KW-0804">Transcription</keyword>
<dbReference type="Pfam" id="PF03754">
    <property type="entry name" value="At2g31720-like"/>
    <property type="match status" value="1"/>
</dbReference>
<dbReference type="ExpressionAtlas" id="A0A178VQT9">
    <property type="expression patterns" value="differential"/>
</dbReference>
<evidence type="ECO:0000313" key="7">
    <source>
        <dbReference type="EMBL" id="OAP07262.1"/>
    </source>
</evidence>
<comment type="subcellular location">
    <subcellularLocation>
        <location evidence="1">Nucleus</location>
    </subcellularLocation>
</comment>
<evidence type="ECO:0000256" key="3">
    <source>
        <dbReference type="ARBA" id="ARBA00023125"/>
    </source>
</evidence>
<evidence type="ECO:0000256" key="4">
    <source>
        <dbReference type="ARBA" id="ARBA00023163"/>
    </source>
</evidence>
<feature type="region of interest" description="Disordered" evidence="6">
    <location>
        <begin position="303"/>
        <end position="323"/>
    </location>
</feature>
<keyword evidence="2" id="KW-0805">Transcription regulation</keyword>
<proteinExistence type="predicted"/>
<dbReference type="PANTHER" id="PTHR31541">
    <property type="entry name" value="B3 DOMAIN PLANT PROTEIN-RELATED"/>
    <property type="match status" value="1"/>
</dbReference>
<dbReference type="SUPFAM" id="SSF101936">
    <property type="entry name" value="DNA-binding pseudobarrel domain"/>
    <property type="match status" value="1"/>
</dbReference>
<comment type="caution">
    <text evidence="7">The sequence shown here is derived from an EMBL/GenBank/DDBJ whole genome shotgun (WGS) entry which is preliminary data.</text>
</comment>
<accession>A0A178VQT9</accession>